<feature type="transmembrane region" description="Helical" evidence="1">
    <location>
        <begin position="100"/>
        <end position="121"/>
    </location>
</feature>
<feature type="transmembrane region" description="Helical" evidence="1">
    <location>
        <begin position="31"/>
        <end position="50"/>
    </location>
</feature>
<dbReference type="RefSeq" id="WP_217065570.1">
    <property type="nucleotide sequence ID" value="NZ_JAHQCS010000077.1"/>
</dbReference>
<sequence>MDTTIYFFLSMVYAFLLVYGVYVATKERWSIYSSFLLVVIAALFYDNTILAVGRFIGEGELLKGLNVPRYWMHAFFTPLLIPFALQILRAAGVTWAKTRLATYVVLAVTALVIIMEVIPLFDLSLKPVWQQGVLSYKRTNASGGPFMMTAVTLSILISSLILWRKLRWIWLFMGVLMMGVVGGLSIPFESKAIGNISELVLILSLFATQQFQSRVEV</sequence>
<feature type="transmembrane region" description="Helical" evidence="1">
    <location>
        <begin position="168"/>
        <end position="186"/>
    </location>
</feature>
<feature type="transmembrane region" description="Helical" evidence="1">
    <location>
        <begin position="6"/>
        <end position="24"/>
    </location>
</feature>
<dbReference type="EMBL" id="JAHQCS010000077">
    <property type="protein sequence ID" value="MBU9711603.1"/>
    <property type="molecule type" value="Genomic_DNA"/>
</dbReference>
<keyword evidence="1" id="KW-1133">Transmembrane helix</keyword>
<keyword evidence="3" id="KW-1185">Reference proteome</keyword>
<organism evidence="2 3">
    <name type="scientific">Evansella tamaricis</name>
    <dbReference type="NCBI Taxonomy" id="2069301"/>
    <lineage>
        <taxon>Bacteria</taxon>
        <taxon>Bacillati</taxon>
        <taxon>Bacillota</taxon>
        <taxon>Bacilli</taxon>
        <taxon>Bacillales</taxon>
        <taxon>Bacillaceae</taxon>
        <taxon>Evansella</taxon>
    </lineage>
</organism>
<accession>A0ABS6JDP2</accession>
<protein>
    <recommendedName>
        <fullName evidence="4">Phospholipid phosphatase</fullName>
    </recommendedName>
</protein>
<keyword evidence="1" id="KW-0472">Membrane</keyword>
<keyword evidence="1" id="KW-0812">Transmembrane</keyword>
<name>A0ABS6JDP2_9BACI</name>
<feature type="transmembrane region" description="Helical" evidence="1">
    <location>
        <begin position="141"/>
        <end position="163"/>
    </location>
</feature>
<comment type="caution">
    <text evidence="2">The sequence shown here is derived from an EMBL/GenBank/DDBJ whole genome shotgun (WGS) entry which is preliminary data.</text>
</comment>
<proteinExistence type="predicted"/>
<feature type="transmembrane region" description="Helical" evidence="1">
    <location>
        <begin position="70"/>
        <end position="88"/>
    </location>
</feature>
<evidence type="ECO:0008006" key="4">
    <source>
        <dbReference type="Google" id="ProtNLM"/>
    </source>
</evidence>
<evidence type="ECO:0000313" key="3">
    <source>
        <dbReference type="Proteomes" id="UP000784880"/>
    </source>
</evidence>
<dbReference type="Proteomes" id="UP000784880">
    <property type="component" value="Unassembled WGS sequence"/>
</dbReference>
<gene>
    <name evidence="2" type="ORF">KS419_07635</name>
</gene>
<evidence type="ECO:0000313" key="2">
    <source>
        <dbReference type="EMBL" id="MBU9711603.1"/>
    </source>
</evidence>
<reference evidence="2 3" key="1">
    <citation type="submission" date="2021-06" db="EMBL/GenBank/DDBJ databases">
        <title>Bacillus sp. RD4P76, an endophyte from a halophyte.</title>
        <authorList>
            <person name="Sun J.-Q."/>
        </authorList>
    </citation>
    <scope>NUCLEOTIDE SEQUENCE [LARGE SCALE GENOMIC DNA]</scope>
    <source>
        <strain evidence="2 3">CGMCC 1.15917</strain>
    </source>
</reference>
<evidence type="ECO:0000256" key="1">
    <source>
        <dbReference type="SAM" id="Phobius"/>
    </source>
</evidence>